<dbReference type="InterPro" id="IPR001296">
    <property type="entry name" value="Glyco_trans_1"/>
</dbReference>
<feature type="domain" description="Glycosyl transferase family 1" evidence="1">
    <location>
        <begin position="185"/>
        <end position="314"/>
    </location>
</feature>
<evidence type="ECO:0000313" key="3">
    <source>
        <dbReference type="Proteomes" id="UP000176609"/>
    </source>
</evidence>
<reference evidence="2 3" key="1">
    <citation type="journal article" date="2016" name="Nat. Commun.">
        <title>Thousands of microbial genomes shed light on interconnected biogeochemical processes in an aquifer system.</title>
        <authorList>
            <person name="Anantharaman K."/>
            <person name="Brown C.T."/>
            <person name="Hug L.A."/>
            <person name="Sharon I."/>
            <person name="Castelle C.J."/>
            <person name="Probst A.J."/>
            <person name="Thomas B.C."/>
            <person name="Singh A."/>
            <person name="Wilkins M.J."/>
            <person name="Karaoz U."/>
            <person name="Brodie E.L."/>
            <person name="Williams K.H."/>
            <person name="Hubbard S.S."/>
            <person name="Banfield J.F."/>
        </authorList>
    </citation>
    <scope>NUCLEOTIDE SEQUENCE [LARGE SCALE GENOMIC DNA]</scope>
</reference>
<dbReference type="Pfam" id="PF00534">
    <property type="entry name" value="Glycos_transf_1"/>
    <property type="match status" value="1"/>
</dbReference>
<evidence type="ECO:0000259" key="1">
    <source>
        <dbReference type="Pfam" id="PF00534"/>
    </source>
</evidence>
<gene>
    <name evidence="2" type="ORF">A2960_04235</name>
</gene>
<dbReference type="SUPFAM" id="SSF53756">
    <property type="entry name" value="UDP-Glycosyltransferase/glycogen phosphorylase"/>
    <property type="match status" value="1"/>
</dbReference>
<dbReference type="EMBL" id="MFJR01000001">
    <property type="protein sequence ID" value="OGG27478.1"/>
    <property type="molecule type" value="Genomic_DNA"/>
</dbReference>
<evidence type="ECO:0000313" key="2">
    <source>
        <dbReference type="EMBL" id="OGG27478.1"/>
    </source>
</evidence>
<sequence length="381" mass="44091">MKIGIFISPRHRVPPDEDKILAPWYLIKDLADGLVLRKNEVCLFAAHSSQTKATLYDFGIEAYPHDKNPLTQSDWEKIKSSDQLLFSKMMAKGKELSLDIYHLNQVEFIDEIIYSSPPENRYVFTLHDPITPEREKIIKALEQRKNCYFVSISNSQRNNLPFRFIDTVYNGTDLSHYPFQDVPSDYLLFMGRIRKEKGLHHAIAVSLRLNIPLEIGAPVLNIQDSDEYFYKQIRPYLDNPLIGEPGFLEGKNKILLYRQARLLLFPIEWEEPFGLVMTEAMACGTPVIAFARGSVPEVVVDGVTGFIVNSSEEDKRGDWIIKKTGIEGLVEAVNKIYSMGEKEYREMRFACRRHVEEKFSVEKMVEGYEQVYQRILNKLRL</sequence>
<dbReference type="AlphaFoldDB" id="A0A1F6AS40"/>
<accession>A0A1F6AS40</accession>
<dbReference type="PANTHER" id="PTHR12526:SF595">
    <property type="entry name" value="BLL5217 PROTEIN"/>
    <property type="match status" value="1"/>
</dbReference>
<organism evidence="2 3">
    <name type="scientific">Candidatus Gottesmanbacteria bacterium RIFCSPLOWO2_01_FULL_39_12b</name>
    <dbReference type="NCBI Taxonomy" id="1798388"/>
    <lineage>
        <taxon>Bacteria</taxon>
        <taxon>Candidatus Gottesmaniibacteriota</taxon>
    </lineage>
</organism>
<dbReference type="Proteomes" id="UP000176609">
    <property type="component" value="Unassembled WGS sequence"/>
</dbReference>
<dbReference type="Gene3D" id="3.40.50.2000">
    <property type="entry name" value="Glycogen Phosphorylase B"/>
    <property type="match status" value="2"/>
</dbReference>
<protein>
    <recommendedName>
        <fullName evidence="1">Glycosyl transferase family 1 domain-containing protein</fullName>
    </recommendedName>
</protein>
<name>A0A1F6AS40_9BACT</name>
<proteinExistence type="predicted"/>
<dbReference type="PANTHER" id="PTHR12526">
    <property type="entry name" value="GLYCOSYLTRANSFERASE"/>
    <property type="match status" value="1"/>
</dbReference>
<comment type="caution">
    <text evidence="2">The sequence shown here is derived from an EMBL/GenBank/DDBJ whole genome shotgun (WGS) entry which is preliminary data.</text>
</comment>
<dbReference type="GO" id="GO:0016757">
    <property type="term" value="F:glycosyltransferase activity"/>
    <property type="evidence" value="ECO:0007669"/>
    <property type="project" value="InterPro"/>
</dbReference>